<dbReference type="NCBIfam" id="NF000848">
    <property type="entry name" value="PRK00074.1"/>
    <property type="match status" value="1"/>
</dbReference>
<feature type="binding site" evidence="10">
    <location>
        <begin position="218"/>
        <end position="224"/>
    </location>
    <ligand>
        <name>ATP</name>
        <dbReference type="ChEBI" id="CHEBI:30616"/>
    </ligand>
</feature>
<dbReference type="RefSeq" id="WP_091402657.1">
    <property type="nucleotide sequence ID" value="NZ_FMYV01000002.1"/>
</dbReference>
<dbReference type="HAMAP" id="MF_00344">
    <property type="entry name" value="GMP_synthase"/>
    <property type="match status" value="1"/>
</dbReference>
<dbReference type="UniPathway" id="UPA00189">
    <property type="reaction ID" value="UER00296"/>
</dbReference>
<dbReference type="GO" id="GO:0003921">
    <property type="term" value="F:GMP synthase activity"/>
    <property type="evidence" value="ECO:0007669"/>
    <property type="project" value="InterPro"/>
</dbReference>
<dbReference type="Pfam" id="PF02540">
    <property type="entry name" value="NAD_synthase"/>
    <property type="match status" value="1"/>
</dbReference>
<evidence type="ECO:0000259" key="11">
    <source>
        <dbReference type="PROSITE" id="PS51553"/>
    </source>
</evidence>
<dbReference type="InterPro" id="IPR001674">
    <property type="entry name" value="GMP_synth_C"/>
</dbReference>
<dbReference type="CDD" id="cd01742">
    <property type="entry name" value="GATase1_GMP_Synthase"/>
    <property type="match status" value="1"/>
</dbReference>
<evidence type="ECO:0000256" key="8">
    <source>
        <dbReference type="ARBA" id="ARBA00022962"/>
    </source>
</evidence>
<organism evidence="12 14">
    <name type="scientific">Geotoga petraea</name>
    <dbReference type="NCBI Taxonomy" id="28234"/>
    <lineage>
        <taxon>Bacteria</taxon>
        <taxon>Thermotogati</taxon>
        <taxon>Thermotogota</taxon>
        <taxon>Thermotogae</taxon>
        <taxon>Petrotogales</taxon>
        <taxon>Petrotogaceae</taxon>
        <taxon>Geotoga</taxon>
    </lineage>
</organism>
<comment type="function">
    <text evidence="1 9">Catalyzes the synthesis of GMP from XMP.</text>
</comment>
<dbReference type="InterPro" id="IPR017926">
    <property type="entry name" value="GATASE"/>
</dbReference>
<dbReference type="PANTHER" id="PTHR11922:SF2">
    <property type="entry name" value="GMP SYNTHASE [GLUTAMINE-HYDROLYZING]"/>
    <property type="match status" value="1"/>
</dbReference>
<dbReference type="Pfam" id="PF00117">
    <property type="entry name" value="GATase"/>
    <property type="match status" value="1"/>
</dbReference>
<keyword evidence="5 9" id="KW-0332">GMP biosynthesis</keyword>
<keyword evidence="6 9" id="KW-0658">Purine biosynthesis</keyword>
<dbReference type="EC" id="6.3.5.2" evidence="9"/>
<dbReference type="Gene3D" id="3.40.50.620">
    <property type="entry name" value="HUPs"/>
    <property type="match status" value="1"/>
</dbReference>
<evidence type="ECO:0000256" key="7">
    <source>
        <dbReference type="ARBA" id="ARBA00022840"/>
    </source>
</evidence>
<name>A0A1G6JNH4_9BACT</name>
<keyword evidence="7 9" id="KW-0067">ATP-binding</keyword>
<keyword evidence="4 9" id="KW-0547">Nucleotide-binding</keyword>
<comment type="pathway">
    <text evidence="2 9">Purine metabolism; GMP biosynthesis; GMP from XMP (L-Gln route): step 1/1.</text>
</comment>
<reference evidence="13 15" key="2">
    <citation type="submission" date="2019-04" db="EMBL/GenBank/DDBJ databases">
        <title>Draft genome sequence data and analysis of a Fermenting Bacterium, Geotoga petraea strain HO-Geo1, isolated from heavy-oil petroleum reservoir in Russia.</title>
        <authorList>
            <person name="Grouzdev D.S."/>
            <person name="Semenova E.M."/>
            <person name="Sokolova D.S."/>
            <person name="Tourova T.P."/>
            <person name="Poltaraus A.B."/>
            <person name="Nazina T.N."/>
        </authorList>
    </citation>
    <scope>NUCLEOTIDE SEQUENCE [LARGE SCALE GENOMIC DNA]</scope>
    <source>
        <strain evidence="13 15">HO-Geo1</strain>
    </source>
</reference>
<dbReference type="EMBL" id="FMYV01000002">
    <property type="protein sequence ID" value="SDC20300.1"/>
    <property type="molecule type" value="Genomic_DNA"/>
</dbReference>
<dbReference type="Proteomes" id="UP000297288">
    <property type="component" value="Unassembled WGS sequence"/>
</dbReference>
<dbReference type="Gene3D" id="3.30.300.10">
    <property type="match status" value="1"/>
</dbReference>
<dbReference type="EMBL" id="SRME01000002">
    <property type="protein sequence ID" value="TGG88273.1"/>
    <property type="molecule type" value="Genomic_DNA"/>
</dbReference>
<feature type="active site" evidence="9">
    <location>
        <position position="166"/>
    </location>
</feature>
<feature type="active site" evidence="9">
    <location>
        <position position="164"/>
    </location>
</feature>
<dbReference type="PROSITE" id="PS51553">
    <property type="entry name" value="GMPS_ATP_PPASE"/>
    <property type="match status" value="1"/>
</dbReference>
<dbReference type="Gene3D" id="3.40.50.880">
    <property type="match status" value="1"/>
</dbReference>
<dbReference type="AlphaFoldDB" id="A0A1G6JNH4"/>
<feature type="domain" description="GMPS ATP-PPase" evidence="11">
    <location>
        <begin position="191"/>
        <end position="382"/>
    </location>
</feature>
<dbReference type="Pfam" id="PF00958">
    <property type="entry name" value="GMP_synt_C"/>
    <property type="match status" value="1"/>
</dbReference>
<comment type="catalytic activity">
    <reaction evidence="9">
        <text>XMP + L-glutamine + ATP + H2O = GMP + L-glutamate + AMP + diphosphate + 2 H(+)</text>
        <dbReference type="Rhea" id="RHEA:11680"/>
        <dbReference type="ChEBI" id="CHEBI:15377"/>
        <dbReference type="ChEBI" id="CHEBI:15378"/>
        <dbReference type="ChEBI" id="CHEBI:29985"/>
        <dbReference type="ChEBI" id="CHEBI:30616"/>
        <dbReference type="ChEBI" id="CHEBI:33019"/>
        <dbReference type="ChEBI" id="CHEBI:57464"/>
        <dbReference type="ChEBI" id="CHEBI:58115"/>
        <dbReference type="ChEBI" id="CHEBI:58359"/>
        <dbReference type="ChEBI" id="CHEBI:456215"/>
        <dbReference type="EC" id="6.3.5.2"/>
    </reaction>
</comment>
<evidence type="ECO:0000256" key="5">
    <source>
        <dbReference type="ARBA" id="ARBA00022749"/>
    </source>
</evidence>
<dbReference type="InterPro" id="IPR014729">
    <property type="entry name" value="Rossmann-like_a/b/a_fold"/>
</dbReference>
<keyword evidence="3 9" id="KW-0436">Ligase</keyword>
<sequence length="507" mass="57106">MEKILIIDYGSQYTQLLARRIREFGVYSEVVPPNKKLNLKNVKGIILSGGPNSVYSENAPVLESNMLKLDIPLLGICYGMQLIAYNMDCEVKRDANGEYGRTEILIEKKDELFNEIPDKITTWMSHGDSVISLSEGFEPIAKTKNGIIAGFRLKSKKIWGIQFHPEVRHSEFGSDIIENFVLDICKIKGDWSLSNFIDEKIKEIKNKIGDKKAIIALSGGVDSSVAAVLVHKAIGKNLKAVFVDHGLLRKNEPEEVKRIFKEMIGLDLITINAKEKFLSKLKGVSDPEKKRKIIGEEFIRVFEKFAKENDDIEYLIQGTIYSDVIESAASGSNTSVIKSHHNVGGLPKEMDLKIFEPLREIFKDEVRSTGEILGIPKNILYRHPFPGPGLAIRIIGEITEEKLKILKNVDSIFIETLKENSWYNKVWQSFAILTPVKTVGVAGDSRKYEYVVSLRSVDSVEGMTADWSRIPFDILNQASNRITNEVSEVGRVVYDITSKPPATIEWE</sequence>
<evidence type="ECO:0000256" key="3">
    <source>
        <dbReference type="ARBA" id="ARBA00022598"/>
    </source>
</evidence>
<dbReference type="InterPro" id="IPR029062">
    <property type="entry name" value="Class_I_gatase-like"/>
</dbReference>
<dbReference type="SUPFAM" id="SSF52402">
    <property type="entry name" value="Adenine nucleotide alpha hydrolases-like"/>
    <property type="match status" value="1"/>
</dbReference>
<dbReference type="CDD" id="cd01997">
    <property type="entry name" value="GMP_synthase_C"/>
    <property type="match status" value="1"/>
</dbReference>
<gene>
    <name evidence="9 13" type="primary">guaA</name>
    <name evidence="13" type="ORF">E4650_04335</name>
    <name evidence="12" type="ORF">SAMN04488588_0586</name>
</gene>
<proteinExistence type="inferred from homology"/>
<evidence type="ECO:0000256" key="4">
    <source>
        <dbReference type="ARBA" id="ARBA00022741"/>
    </source>
</evidence>
<evidence type="ECO:0000313" key="13">
    <source>
        <dbReference type="EMBL" id="TGG88273.1"/>
    </source>
</evidence>
<dbReference type="InterPro" id="IPR025777">
    <property type="entry name" value="GMPS_ATP_PPase_dom"/>
</dbReference>
<dbReference type="PRINTS" id="PR00097">
    <property type="entry name" value="ANTSNTHASEII"/>
</dbReference>
<evidence type="ECO:0000313" key="15">
    <source>
        <dbReference type="Proteomes" id="UP000297288"/>
    </source>
</evidence>
<keyword evidence="14" id="KW-1185">Reference proteome</keyword>
<feature type="active site" description="Nucleophile" evidence="9">
    <location>
        <position position="77"/>
    </location>
</feature>
<evidence type="ECO:0000256" key="10">
    <source>
        <dbReference type="PROSITE-ProRule" id="PRU00886"/>
    </source>
</evidence>
<dbReference type="GO" id="GO:0005829">
    <property type="term" value="C:cytosol"/>
    <property type="evidence" value="ECO:0007669"/>
    <property type="project" value="TreeGrafter"/>
</dbReference>
<dbReference type="PROSITE" id="PS51273">
    <property type="entry name" value="GATASE_TYPE_1"/>
    <property type="match status" value="1"/>
</dbReference>
<dbReference type="SUPFAM" id="SSF52317">
    <property type="entry name" value="Class I glutamine amidotransferase-like"/>
    <property type="match status" value="1"/>
</dbReference>
<comment type="subunit">
    <text evidence="9">Homodimer.</text>
</comment>
<evidence type="ECO:0000256" key="6">
    <source>
        <dbReference type="ARBA" id="ARBA00022755"/>
    </source>
</evidence>
<evidence type="ECO:0000256" key="9">
    <source>
        <dbReference type="HAMAP-Rule" id="MF_00344"/>
    </source>
</evidence>
<evidence type="ECO:0000313" key="14">
    <source>
        <dbReference type="Proteomes" id="UP000199322"/>
    </source>
</evidence>
<reference evidence="12 14" key="1">
    <citation type="submission" date="2016-10" db="EMBL/GenBank/DDBJ databases">
        <authorList>
            <person name="de Groot N.N."/>
        </authorList>
    </citation>
    <scope>NUCLEOTIDE SEQUENCE [LARGE SCALE GENOMIC DNA]</scope>
    <source>
        <strain evidence="12 14">WG14</strain>
    </source>
</reference>
<dbReference type="SUPFAM" id="SSF54810">
    <property type="entry name" value="GMP synthetase C-terminal dimerisation domain"/>
    <property type="match status" value="1"/>
</dbReference>
<dbReference type="OrthoDB" id="9802219at2"/>
<dbReference type="InterPro" id="IPR004739">
    <property type="entry name" value="GMP_synth_GATase"/>
</dbReference>
<dbReference type="FunFam" id="3.30.300.10:FF:000002">
    <property type="entry name" value="GMP synthase [glutamine-hydrolyzing]"/>
    <property type="match status" value="1"/>
</dbReference>
<dbReference type="FunFam" id="3.40.50.620:FF:000001">
    <property type="entry name" value="GMP synthase [glutamine-hydrolyzing]"/>
    <property type="match status" value="1"/>
</dbReference>
<protein>
    <recommendedName>
        <fullName evidence="9">GMP synthase [glutamine-hydrolyzing]</fullName>
        <ecNumber evidence="9">6.3.5.2</ecNumber>
    </recommendedName>
    <alternativeName>
        <fullName evidence="9">GMP synthetase</fullName>
    </alternativeName>
    <alternativeName>
        <fullName evidence="9">Glutamine amidotransferase</fullName>
    </alternativeName>
</protein>
<dbReference type="InterPro" id="IPR022955">
    <property type="entry name" value="GMP_synthase"/>
</dbReference>
<dbReference type="PRINTS" id="PR00096">
    <property type="entry name" value="GATASE"/>
</dbReference>
<dbReference type="GO" id="GO:0005524">
    <property type="term" value="F:ATP binding"/>
    <property type="evidence" value="ECO:0007669"/>
    <property type="project" value="UniProtKB-UniRule"/>
</dbReference>
<dbReference type="InterPro" id="IPR022310">
    <property type="entry name" value="NAD/GMP_synthase"/>
</dbReference>
<dbReference type="PANTHER" id="PTHR11922">
    <property type="entry name" value="GMP SYNTHASE-RELATED"/>
    <property type="match status" value="1"/>
</dbReference>
<dbReference type="NCBIfam" id="TIGR00888">
    <property type="entry name" value="guaA_Nterm"/>
    <property type="match status" value="1"/>
</dbReference>
<evidence type="ECO:0000256" key="2">
    <source>
        <dbReference type="ARBA" id="ARBA00005153"/>
    </source>
</evidence>
<dbReference type="Proteomes" id="UP000199322">
    <property type="component" value="Unassembled WGS sequence"/>
</dbReference>
<dbReference type="NCBIfam" id="TIGR00884">
    <property type="entry name" value="guaA_Cterm"/>
    <property type="match status" value="1"/>
</dbReference>
<accession>A0A1G6JNH4</accession>
<dbReference type="FunFam" id="3.40.50.880:FF:000001">
    <property type="entry name" value="GMP synthase [glutamine-hydrolyzing]"/>
    <property type="match status" value="1"/>
</dbReference>
<keyword evidence="8 9" id="KW-0315">Glutamine amidotransferase</keyword>
<dbReference type="STRING" id="28234.SAMN04488588_0586"/>
<evidence type="ECO:0000256" key="1">
    <source>
        <dbReference type="ARBA" id="ARBA00002332"/>
    </source>
</evidence>
<evidence type="ECO:0000313" key="12">
    <source>
        <dbReference type="EMBL" id="SDC20300.1"/>
    </source>
</evidence>